<dbReference type="InParanoid" id="A0A1Y5TP77"/>
<dbReference type="RefSeq" id="WP_085884503.1">
    <property type="nucleotide sequence ID" value="NZ_FWFR01000003.1"/>
</dbReference>
<dbReference type="SMART" id="SM00116">
    <property type="entry name" value="CBS"/>
    <property type="match status" value="2"/>
</dbReference>
<dbReference type="PANTHER" id="PTHR43080:SF2">
    <property type="entry name" value="CBS DOMAIN-CONTAINING PROTEIN"/>
    <property type="match status" value="1"/>
</dbReference>
<gene>
    <name evidence="4" type="primary">hrp1</name>
    <name evidence="4" type="ORF">OCH7691_03126</name>
</gene>
<dbReference type="InterPro" id="IPR000644">
    <property type="entry name" value="CBS_dom"/>
</dbReference>
<keyword evidence="5" id="KW-1185">Reference proteome</keyword>
<dbReference type="PANTHER" id="PTHR43080">
    <property type="entry name" value="CBS DOMAIN-CONTAINING PROTEIN CBSX3, MITOCHONDRIAL"/>
    <property type="match status" value="1"/>
</dbReference>
<dbReference type="Proteomes" id="UP000193200">
    <property type="component" value="Unassembled WGS sequence"/>
</dbReference>
<dbReference type="CDD" id="cd04623">
    <property type="entry name" value="CBS_pair_bac_euk"/>
    <property type="match status" value="1"/>
</dbReference>
<dbReference type="InterPro" id="IPR046342">
    <property type="entry name" value="CBS_dom_sf"/>
</dbReference>
<dbReference type="OrthoDB" id="9807125at2"/>
<sequence>MKVLDILNRKGGDVLSIGPDESLAAAAAILAERKIGALLVMKAERIAGVLSERDIVRAVAGAGAPCLEHKVSEHMTVDVITCAPEDSIDAVMSQMTASRIRHLPVLDGARLAGMISIGDVVKNRIDEIENEARALREYITA</sequence>
<evidence type="ECO:0000313" key="5">
    <source>
        <dbReference type="Proteomes" id="UP000193200"/>
    </source>
</evidence>
<dbReference type="AlphaFoldDB" id="A0A1Y5TP77"/>
<evidence type="ECO:0000259" key="3">
    <source>
        <dbReference type="PROSITE" id="PS51371"/>
    </source>
</evidence>
<feature type="domain" description="CBS" evidence="3">
    <location>
        <begin position="7"/>
        <end position="66"/>
    </location>
</feature>
<protein>
    <submittedName>
        <fullName evidence="4">Hypoxic response protein 1</fullName>
    </submittedName>
</protein>
<evidence type="ECO:0000256" key="2">
    <source>
        <dbReference type="PROSITE-ProRule" id="PRU00703"/>
    </source>
</evidence>
<evidence type="ECO:0000313" key="4">
    <source>
        <dbReference type="EMBL" id="SLN68757.1"/>
    </source>
</evidence>
<dbReference type="PROSITE" id="PS51371">
    <property type="entry name" value="CBS"/>
    <property type="match status" value="2"/>
</dbReference>
<dbReference type="SUPFAM" id="SSF54631">
    <property type="entry name" value="CBS-domain pair"/>
    <property type="match status" value="1"/>
</dbReference>
<dbReference type="InterPro" id="IPR044725">
    <property type="entry name" value="CBSX3_CBS_dom"/>
</dbReference>
<dbReference type="Gene3D" id="3.10.580.10">
    <property type="entry name" value="CBS-domain"/>
    <property type="match status" value="1"/>
</dbReference>
<name>A0A1Y5TP77_9PROT</name>
<feature type="domain" description="CBS" evidence="3">
    <location>
        <begin position="75"/>
        <end position="130"/>
    </location>
</feature>
<organism evidence="4 5">
    <name type="scientific">Oceanibacterium hippocampi</name>
    <dbReference type="NCBI Taxonomy" id="745714"/>
    <lineage>
        <taxon>Bacteria</taxon>
        <taxon>Pseudomonadati</taxon>
        <taxon>Pseudomonadota</taxon>
        <taxon>Alphaproteobacteria</taxon>
        <taxon>Sneathiellales</taxon>
        <taxon>Sneathiellaceae</taxon>
        <taxon>Oceanibacterium</taxon>
    </lineage>
</organism>
<keyword evidence="1 2" id="KW-0129">CBS domain</keyword>
<dbReference type="InterPro" id="IPR051257">
    <property type="entry name" value="Diverse_CBS-Domain"/>
</dbReference>
<evidence type="ECO:0000256" key="1">
    <source>
        <dbReference type="ARBA" id="ARBA00023122"/>
    </source>
</evidence>
<proteinExistence type="predicted"/>
<accession>A0A1Y5TP77</accession>
<reference evidence="4 5" key="1">
    <citation type="submission" date="2017-03" db="EMBL/GenBank/DDBJ databases">
        <authorList>
            <person name="Afonso C.L."/>
            <person name="Miller P.J."/>
            <person name="Scott M.A."/>
            <person name="Spackman E."/>
            <person name="Goraichik I."/>
            <person name="Dimitrov K.M."/>
            <person name="Suarez D.L."/>
            <person name="Swayne D.E."/>
        </authorList>
    </citation>
    <scope>NUCLEOTIDE SEQUENCE [LARGE SCALE GENOMIC DNA]</scope>
    <source>
        <strain evidence="4 5">CECT 7691</strain>
    </source>
</reference>
<dbReference type="Pfam" id="PF00571">
    <property type="entry name" value="CBS"/>
    <property type="match status" value="2"/>
</dbReference>
<dbReference type="EMBL" id="FWFR01000003">
    <property type="protein sequence ID" value="SLN68757.1"/>
    <property type="molecule type" value="Genomic_DNA"/>
</dbReference>